<evidence type="ECO:0000313" key="4">
    <source>
        <dbReference type="EMBL" id="ADL58579.1"/>
    </source>
</evidence>
<dbReference type="KEGG" id="mmg:MTBMA_c09840"/>
<dbReference type="STRING" id="79929.MTBMA_c09840"/>
<dbReference type="InterPro" id="IPR006129">
    <property type="entry name" value="AdhesinB"/>
</dbReference>
<dbReference type="InterPro" id="IPR006128">
    <property type="entry name" value="Lipoprotein_PsaA-like"/>
</dbReference>
<dbReference type="PRINTS" id="PR00690">
    <property type="entry name" value="ADHESNFAMILY"/>
</dbReference>
<dbReference type="SUPFAM" id="SSF53807">
    <property type="entry name" value="Helical backbone' metal receptor"/>
    <property type="match status" value="1"/>
</dbReference>
<dbReference type="PaxDb" id="79929-MTBMA_c09840"/>
<evidence type="ECO:0000256" key="2">
    <source>
        <dbReference type="ARBA" id="ARBA00022448"/>
    </source>
</evidence>
<dbReference type="Pfam" id="PF01297">
    <property type="entry name" value="ZnuA"/>
    <property type="match status" value="1"/>
</dbReference>
<dbReference type="Gene3D" id="3.40.50.1980">
    <property type="entry name" value="Nitrogenase molybdenum iron protein domain"/>
    <property type="match status" value="2"/>
</dbReference>
<keyword evidence="3" id="KW-0732">Signal</keyword>
<reference evidence="4 5" key="2">
    <citation type="journal article" date="2010" name="J. Bacteriol.">
        <title>Complete genome sequence of Methanothermobacter marburgensis, a methanoarchaeon model organism.</title>
        <authorList>
            <person name="Liesegang H."/>
            <person name="Kaster A.K."/>
            <person name="Wiezer A."/>
            <person name="Goenrich M."/>
            <person name="Wollherr A."/>
            <person name="Seedorf H."/>
            <person name="Gottschalk G."/>
            <person name="Thauer R.K."/>
        </authorList>
    </citation>
    <scope>NUCLEOTIDE SEQUENCE [LARGE SCALE GENOMIC DNA]</scope>
    <source>
        <strain evidence="5">ATCC BAA-927 / DSM 2133 / JCM 14651 / NBRC 100331 / OCM 82 / Marburg</strain>
    </source>
</reference>
<dbReference type="HOGENOM" id="CLU_016838_1_0_2"/>
<reference key="1">
    <citation type="submission" date="2009-08" db="EMBL/GenBank/DDBJ databases">
        <title>The genome sequence of Methanothermobacter marburgensis.</title>
        <authorList>
            <person name="Kaster A."/>
            <person name="Seedorf H."/>
            <person name="Goenrich M."/>
            <person name="Wiezer A."/>
            <person name="Liesegang H."/>
            <person name="Thauer R."/>
            <person name="Gottschalk G."/>
        </authorList>
    </citation>
    <scope>NUCLEOTIDE SEQUENCE</scope>
    <source>
        <strain>Marburg</strain>
    </source>
</reference>
<accession>D9PWI1</accession>
<proteinExistence type="inferred from homology"/>
<dbReference type="PATRIC" id="fig|79929.8.peg.964"/>
<dbReference type="EMBL" id="CP001710">
    <property type="protein sequence ID" value="ADL58579.1"/>
    <property type="molecule type" value="Genomic_DNA"/>
</dbReference>
<comment type="similarity">
    <text evidence="1">Belongs to the bacterial solute-binding protein 9 family.</text>
</comment>
<dbReference type="CDD" id="cd01018">
    <property type="entry name" value="ZntC"/>
    <property type="match status" value="1"/>
</dbReference>
<dbReference type="GO" id="GO:0030001">
    <property type="term" value="P:metal ion transport"/>
    <property type="evidence" value="ECO:0007669"/>
    <property type="project" value="InterPro"/>
</dbReference>
<dbReference type="GO" id="GO:0046872">
    <property type="term" value="F:metal ion binding"/>
    <property type="evidence" value="ECO:0007669"/>
    <property type="project" value="InterPro"/>
</dbReference>
<organism evidence="4 5">
    <name type="scientific">Methanothermobacter marburgensis (strain ATCC BAA-927 / DSM 2133 / JCM 14651 / NBRC 100331 / OCM 82 / Marburg)</name>
    <name type="common">Methanobacterium thermoautotrophicum</name>
    <dbReference type="NCBI Taxonomy" id="79929"/>
    <lineage>
        <taxon>Archaea</taxon>
        <taxon>Methanobacteriati</taxon>
        <taxon>Methanobacteriota</taxon>
        <taxon>Methanomada group</taxon>
        <taxon>Methanobacteria</taxon>
        <taxon>Methanobacteriales</taxon>
        <taxon>Methanobacteriaceae</taxon>
        <taxon>Methanothermobacter</taxon>
    </lineage>
</organism>
<keyword evidence="5" id="KW-1185">Reference proteome</keyword>
<dbReference type="PANTHER" id="PTHR42953">
    <property type="entry name" value="HIGH-AFFINITY ZINC UPTAKE SYSTEM PROTEIN ZNUA-RELATED"/>
    <property type="match status" value="1"/>
</dbReference>
<evidence type="ECO:0000256" key="1">
    <source>
        <dbReference type="ARBA" id="ARBA00011028"/>
    </source>
</evidence>
<dbReference type="PANTHER" id="PTHR42953:SF3">
    <property type="entry name" value="HIGH-AFFINITY ZINC UPTAKE SYSTEM PROTEIN ZNUA"/>
    <property type="match status" value="1"/>
</dbReference>
<evidence type="ECO:0000256" key="3">
    <source>
        <dbReference type="ARBA" id="ARBA00022729"/>
    </source>
</evidence>
<protein>
    <submittedName>
        <fullName evidence="4">Predicted extracellular metal-binding protein</fullName>
    </submittedName>
</protein>
<gene>
    <name evidence="4" type="ordered locus">MTBMA_c09840</name>
</gene>
<dbReference type="AlphaFoldDB" id="D9PWI1"/>
<keyword evidence="2" id="KW-0813">Transport</keyword>
<dbReference type="GO" id="GO:0007155">
    <property type="term" value="P:cell adhesion"/>
    <property type="evidence" value="ECO:0007669"/>
    <property type="project" value="InterPro"/>
</dbReference>
<dbReference type="Proteomes" id="UP000000345">
    <property type="component" value="Chromosome"/>
</dbReference>
<name>D9PWI1_METTM</name>
<evidence type="ECO:0000313" key="5">
    <source>
        <dbReference type="Proteomes" id="UP000000345"/>
    </source>
</evidence>
<dbReference type="InterPro" id="IPR050492">
    <property type="entry name" value="Bact_metal-bind_prot9"/>
</dbReference>
<dbReference type="InterPro" id="IPR006127">
    <property type="entry name" value="ZnuA-like"/>
</dbReference>
<sequence length="299" mass="33835">MGGWMERWKIGAIALITILSVAGMYVFTSEASEEPHQGKLIVAVTIMPQKEFVEAVAGDRAEVVVLVPEGADPHTYEPEPETLRRVSEARAYFIVGSGLEFENHYLDKIRTLNPSMRIINTSEGIEFIPSAIEDSHESAESPYDPHVWTSPRNAMVMVNNTLRGLQEIDPQHSRYYRENAATYLERLHELDMRIRMELKNRTGESILVYHPAWGYFCREYGLKQVAIEREGKEPGPATLSLIIQEARRKNIRVVIASPQFSRRNAELIADEMGARVAVVDPLGGNYTRNIEEILRALQG</sequence>
<dbReference type="PRINTS" id="PR00691">
    <property type="entry name" value="ADHESINB"/>
</dbReference>